<evidence type="ECO:0000313" key="3">
    <source>
        <dbReference type="Proteomes" id="UP000193380"/>
    </source>
</evidence>
<feature type="domain" description="FAM186A/B N-terminal" evidence="1">
    <location>
        <begin position="14"/>
        <end position="121"/>
    </location>
</feature>
<name>A0A060XWK4_ONCMY</name>
<organism evidence="2 3">
    <name type="scientific">Oncorhynchus mykiss</name>
    <name type="common">Rainbow trout</name>
    <name type="synonym">Salmo gairdneri</name>
    <dbReference type="NCBI Taxonomy" id="8022"/>
    <lineage>
        <taxon>Eukaryota</taxon>
        <taxon>Metazoa</taxon>
        <taxon>Chordata</taxon>
        <taxon>Craniata</taxon>
        <taxon>Vertebrata</taxon>
        <taxon>Euteleostomi</taxon>
        <taxon>Actinopterygii</taxon>
        <taxon>Neopterygii</taxon>
        <taxon>Teleostei</taxon>
        <taxon>Protacanthopterygii</taxon>
        <taxon>Salmoniformes</taxon>
        <taxon>Salmonidae</taxon>
        <taxon>Salmoninae</taxon>
        <taxon>Oncorhynchus</taxon>
    </lineage>
</organism>
<sequence length="136" mass="15576">MSDIDLDKILSTPQEVPHSVEVVLRKLEIAEMGRAKRDMAGRLHVILNSVNKALCRMRLASAVEEEDDDLITQSQHLEEKRRRGQQLVTIQAFLQSSLDKENELSVVLQWLRNMSEWHSAISCSKCFRIGPKCFSN</sequence>
<accession>A0A060XWK4</accession>
<dbReference type="Pfam" id="PF20870">
    <property type="entry name" value="FAM186A-B_N"/>
    <property type="match status" value="1"/>
</dbReference>
<dbReference type="Proteomes" id="UP000193380">
    <property type="component" value="Unassembled WGS sequence"/>
</dbReference>
<dbReference type="AlphaFoldDB" id="A0A060XWK4"/>
<dbReference type="STRING" id="8022.A0A060XWK4"/>
<evidence type="ECO:0000259" key="1">
    <source>
        <dbReference type="Pfam" id="PF20870"/>
    </source>
</evidence>
<gene>
    <name evidence="2" type="ORF">GSONMT00036835001</name>
</gene>
<reference evidence="2" key="2">
    <citation type="submission" date="2014-03" db="EMBL/GenBank/DDBJ databases">
        <authorList>
            <person name="Genoscope - CEA"/>
        </authorList>
    </citation>
    <scope>NUCLEOTIDE SEQUENCE</scope>
</reference>
<dbReference type="EMBL" id="FR905733">
    <property type="protein sequence ID" value="CDQ81290.1"/>
    <property type="molecule type" value="Genomic_DNA"/>
</dbReference>
<proteinExistence type="predicted"/>
<protein>
    <recommendedName>
        <fullName evidence="1">FAM186A/B N-terminal domain-containing protein</fullName>
    </recommendedName>
</protein>
<reference evidence="2" key="1">
    <citation type="journal article" date="2014" name="Nat. Commun.">
        <title>The rainbow trout genome provides novel insights into evolution after whole-genome duplication in vertebrates.</title>
        <authorList>
            <person name="Berthelot C."/>
            <person name="Brunet F."/>
            <person name="Chalopin D."/>
            <person name="Juanchich A."/>
            <person name="Bernard M."/>
            <person name="Noel B."/>
            <person name="Bento P."/>
            <person name="Da Silva C."/>
            <person name="Labadie K."/>
            <person name="Alberti A."/>
            <person name="Aury J.M."/>
            <person name="Louis A."/>
            <person name="Dehais P."/>
            <person name="Bardou P."/>
            <person name="Montfort J."/>
            <person name="Klopp C."/>
            <person name="Cabau C."/>
            <person name="Gaspin C."/>
            <person name="Thorgaard G.H."/>
            <person name="Boussaha M."/>
            <person name="Quillet E."/>
            <person name="Guyomard R."/>
            <person name="Galiana D."/>
            <person name="Bobe J."/>
            <person name="Volff J.N."/>
            <person name="Genet C."/>
            <person name="Wincker P."/>
            <person name="Jaillon O."/>
            <person name="Roest Crollius H."/>
            <person name="Guiguen Y."/>
        </authorList>
    </citation>
    <scope>NUCLEOTIDE SEQUENCE [LARGE SCALE GENOMIC DNA]</scope>
</reference>
<dbReference type="PaxDb" id="8022-A0A060XWK4"/>
<evidence type="ECO:0000313" key="2">
    <source>
        <dbReference type="EMBL" id="CDQ81290.1"/>
    </source>
</evidence>
<dbReference type="InterPro" id="IPR049144">
    <property type="entry name" value="FAM186A_B_N"/>
</dbReference>